<dbReference type="AlphaFoldDB" id="A0A7J7H993"/>
<reference evidence="3" key="1">
    <citation type="journal article" date="2020" name="Nat. Commun.">
        <title>Genome assembly of wild tea tree DASZ reveals pedigree and selection history of tea varieties.</title>
        <authorList>
            <person name="Zhang W."/>
            <person name="Zhang Y."/>
            <person name="Qiu H."/>
            <person name="Guo Y."/>
            <person name="Wan H."/>
            <person name="Zhang X."/>
            <person name="Scossa F."/>
            <person name="Alseekh S."/>
            <person name="Zhang Q."/>
            <person name="Wang P."/>
            <person name="Xu L."/>
            <person name="Schmidt M.H."/>
            <person name="Jia X."/>
            <person name="Li D."/>
            <person name="Zhu A."/>
            <person name="Guo F."/>
            <person name="Chen W."/>
            <person name="Ni D."/>
            <person name="Usadel B."/>
            <person name="Fernie A.R."/>
            <person name="Wen W."/>
        </authorList>
    </citation>
    <scope>NUCLEOTIDE SEQUENCE [LARGE SCALE GENOMIC DNA]</scope>
    <source>
        <strain evidence="3">cv. G240</strain>
    </source>
</reference>
<reference evidence="2 3" key="2">
    <citation type="submission" date="2020-07" db="EMBL/GenBank/DDBJ databases">
        <title>Genome assembly of wild tea tree DASZ reveals pedigree and selection history of tea varieties.</title>
        <authorList>
            <person name="Zhang W."/>
        </authorList>
    </citation>
    <scope>NUCLEOTIDE SEQUENCE [LARGE SCALE GENOMIC DNA]</scope>
    <source>
        <strain evidence="3">cv. G240</strain>
        <tissue evidence="2">Leaf</tissue>
    </source>
</reference>
<evidence type="ECO:0000313" key="2">
    <source>
        <dbReference type="EMBL" id="KAF5949107.1"/>
    </source>
</evidence>
<evidence type="ECO:0000313" key="3">
    <source>
        <dbReference type="Proteomes" id="UP000593564"/>
    </source>
</evidence>
<protein>
    <submittedName>
        <fullName evidence="2">Uncharacterized protein</fullName>
    </submittedName>
</protein>
<keyword evidence="3" id="KW-1185">Reference proteome</keyword>
<dbReference type="EMBL" id="JACBKZ010000006">
    <property type="protein sequence ID" value="KAF5949107.1"/>
    <property type="molecule type" value="Genomic_DNA"/>
</dbReference>
<name>A0A7J7H993_CAMSI</name>
<gene>
    <name evidence="2" type="ORF">HYC85_015064</name>
</gene>
<feature type="compositionally biased region" description="Polar residues" evidence="1">
    <location>
        <begin position="35"/>
        <end position="45"/>
    </location>
</feature>
<organism evidence="2 3">
    <name type="scientific">Camellia sinensis</name>
    <name type="common">Tea plant</name>
    <name type="synonym">Thea sinensis</name>
    <dbReference type="NCBI Taxonomy" id="4442"/>
    <lineage>
        <taxon>Eukaryota</taxon>
        <taxon>Viridiplantae</taxon>
        <taxon>Streptophyta</taxon>
        <taxon>Embryophyta</taxon>
        <taxon>Tracheophyta</taxon>
        <taxon>Spermatophyta</taxon>
        <taxon>Magnoliopsida</taxon>
        <taxon>eudicotyledons</taxon>
        <taxon>Gunneridae</taxon>
        <taxon>Pentapetalae</taxon>
        <taxon>asterids</taxon>
        <taxon>Ericales</taxon>
        <taxon>Theaceae</taxon>
        <taxon>Camellia</taxon>
    </lineage>
</organism>
<accession>A0A7J7H993</accession>
<feature type="region of interest" description="Disordered" evidence="1">
    <location>
        <begin position="34"/>
        <end position="58"/>
    </location>
</feature>
<sequence>MIRHLCEYTQWGRALCNTTICILSTNKQHHALSGLVTSQRSSGNSRECPHNGSHFGMH</sequence>
<proteinExistence type="predicted"/>
<comment type="caution">
    <text evidence="2">The sequence shown here is derived from an EMBL/GenBank/DDBJ whole genome shotgun (WGS) entry which is preliminary data.</text>
</comment>
<dbReference type="Proteomes" id="UP000593564">
    <property type="component" value="Unassembled WGS sequence"/>
</dbReference>
<evidence type="ECO:0000256" key="1">
    <source>
        <dbReference type="SAM" id="MobiDB-lite"/>
    </source>
</evidence>